<keyword evidence="2" id="KW-1133">Transmembrane helix</keyword>
<dbReference type="Pfam" id="PF06916">
    <property type="entry name" value="FAM210A-B_dom"/>
    <property type="match status" value="1"/>
</dbReference>
<keyword evidence="2" id="KW-0812">Transmembrane</keyword>
<dbReference type="OrthoDB" id="413313at2759"/>
<dbReference type="PANTHER" id="PTHR10974">
    <property type="entry name" value="FI08016P-RELATED"/>
    <property type="match status" value="1"/>
</dbReference>
<dbReference type="AlphaFoldDB" id="A0A8S4RV03"/>
<comment type="caution">
    <text evidence="4">The sequence shown here is derived from an EMBL/GenBank/DDBJ whole genome shotgun (WGS) entry which is preliminary data.</text>
</comment>
<dbReference type="InterPro" id="IPR009688">
    <property type="entry name" value="FAM210A/B-like_dom"/>
</dbReference>
<protein>
    <submittedName>
        <fullName evidence="4">Jg21084 protein</fullName>
    </submittedName>
</protein>
<reference evidence="4" key="1">
    <citation type="submission" date="2022-03" db="EMBL/GenBank/DDBJ databases">
        <authorList>
            <person name="Lindestad O."/>
        </authorList>
    </citation>
    <scope>NUCLEOTIDE SEQUENCE</scope>
</reference>
<dbReference type="Proteomes" id="UP000838756">
    <property type="component" value="Unassembled WGS sequence"/>
</dbReference>
<dbReference type="GO" id="GO:0005615">
    <property type="term" value="C:extracellular space"/>
    <property type="evidence" value="ECO:0007669"/>
    <property type="project" value="TreeGrafter"/>
</dbReference>
<dbReference type="EMBL" id="CAKXAJ010025534">
    <property type="protein sequence ID" value="CAH2240612.1"/>
    <property type="molecule type" value="Genomic_DNA"/>
</dbReference>
<evidence type="ECO:0000256" key="2">
    <source>
        <dbReference type="SAM" id="Phobius"/>
    </source>
</evidence>
<dbReference type="Gene3D" id="3.40.720.10">
    <property type="entry name" value="Alkaline Phosphatase, subunit A"/>
    <property type="match status" value="1"/>
</dbReference>
<dbReference type="FunFam" id="3.40.720.10:FF:000017">
    <property type="entry name" value="Predicted protein"/>
    <property type="match status" value="1"/>
</dbReference>
<dbReference type="PANTHER" id="PTHR10974:SF1">
    <property type="entry name" value="FI08016P-RELATED"/>
    <property type="match status" value="1"/>
</dbReference>
<name>A0A8S4RV03_9NEOP</name>
<proteinExistence type="predicted"/>
<feature type="transmembrane region" description="Helical" evidence="2">
    <location>
        <begin position="7"/>
        <end position="28"/>
    </location>
</feature>
<dbReference type="SUPFAM" id="SSF53649">
    <property type="entry name" value="Alkaline phosphatase-like"/>
    <property type="match status" value="1"/>
</dbReference>
<sequence>MQVRLKYLFFLATAFGGSFLILSINRIAEVVYPNEASIEINRHKVLTSVFSESYTIKTNGCTIPALKHLGEEVKNLVKYPKEIKPCPKSSLALLANNRTHIWVRNENKEHYNFTSDRNFDCCYKSFYRPLYIQDITATYIDNRVNYSECNKFTNIIKVADEFVKVECNVDNVKVYQQYFAFTPKKKLSYDIPINKTAYNVIVMGIDAVSRLNFYRTMPNTLKFLRENGAVELQGYNKVGDNTFPNLVPMLMGFSEQALNTTCIPHEGSSFDNCPFIWEYFKQAGYYTAFGEDSSSLGTFNYAQAGFIGTPTDYYIHTFINEAENNVGVNKDFNSLLCMKEKYFYAVLLDYIENLTLTLKTNKLFGFFWEVTMSHDYLNYPMVMDDDYAQFFKKLSASGYLNDTIVILLSDHGIRWGEIRSTNQGRLEERLPFVYMLTPPTFRKKYYRAYNNLKMNRHHLTTPYDIHATLFDLINLEQIENEMIEHRSNQLYLARNKGISLFLPVPGNRTCAMAYINDHWCTCHKGKKLSARSTKALEIAGRLVQELNLLMHDYSQCARLKLVEVIEITEMEVSSPEHDFEWREYMVVIRTEPGKAVFEGTLRNNSEMWILNINNLFIRNITKTKPVKWSVRKHYPVRLFCNGVRYQNIALERPTLLEKEVKLLARPVRQCTTQSGDPKPKQEPEKKPGLIQRFKQMYKDYWYVLLPVHMTTSALWFGGCYYCVRSGVDVVSLMESLGVSEKLLTPLRETGAGYLALALACYKLITPLRYAVTVGGTTYAIKRLTAIGWIKPVPSRERIKEMLQEKKDNIQDRFHESKQHYQTQIQEKKTQVMDEMRRYKTEMKNMKNKVKKM</sequence>
<evidence type="ECO:0000313" key="5">
    <source>
        <dbReference type="Proteomes" id="UP000838756"/>
    </source>
</evidence>
<keyword evidence="2" id="KW-0472">Membrane</keyword>
<accession>A0A8S4RV03</accession>
<organism evidence="4 5">
    <name type="scientific">Pararge aegeria aegeria</name>
    <dbReference type="NCBI Taxonomy" id="348720"/>
    <lineage>
        <taxon>Eukaryota</taxon>
        <taxon>Metazoa</taxon>
        <taxon>Ecdysozoa</taxon>
        <taxon>Arthropoda</taxon>
        <taxon>Hexapoda</taxon>
        <taxon>Insecta</taxon>
        <taxon>Pterygota</taxon>
        <taxon>Neoptera</taxon>
        <taxon>Endopterygota</taxon>
        <taxon>Lepidoptera</taxon>
        <taxon>Glossata</taxon>
        <taxon>Ditrysia</taxon>
        <taxon>Papilionoidea</taxon>
        <taxon>Nymphalidae</taxon>
        <taxon>Satyrinae</taxon>
        <taxon>Satyrini</taxon>
        <taxon>Parargina</taxon>
        <taxon>Pararge</taxon>
    </lineage>
</organism>
<feature type="coiled-coil region" evidence="1">
    <location>
        <begin position="799"/>
        <end position="848"/>
    </location>
</feature>
<dbReference type="Pfam" id="PF02995">
    <property type="entry name" value="DUF229"/>
    <property type="match status" value="1"/>
</dbReference>
<evidence type="ECO:0000256" key="1">
    <source>
        <dbReference type="SAM" id="Coils"/>
    </source>
</evidence>
<gene>
    <name evidence="4" type="primary">jg21084</name>
    <name evidence="4" type="ORF">PAEG_LOCUS17185</name>
</gene>
<keyword evidence="1" id="KW-0175">Coiled coil</keyword>
<dbReference type="InterPro" id="IPR017850">
    <property type="entry name" value="Alkaline_phosphatase_core_sf"/>
</dbReference>
<dbReference type="InterPro" id="IPR004245">
    <property type="entry name" value="DUF229"/>
</dbReference>
<evidence type="ECO:0000259" key="3">
    <source>
        <dbReference type="Pfam" id="PF06916"/>
    </source>
</evidence>
<feature type="domain" description="DUF1279" evidence="3">
    <location>
        <begin position="691"/>
        <end position="777"/>
    </location>
</feature>
<evidence type="ECO:0000313" key="4">
    <source>
        <dbReference type="EMBL" id="CAH2240612.1"/>
    </source>
</evidence>
<keyword evidence="5" id="KW-1185">Reference proteome</keyword>
<dbReference type="CDD" id="cd16021">
    <property type="entry name" value="ALP_like"/>
    <property type="match status" value="1"/>
</dbReference>